<name>A0AAN7LHD4_TRANT</name>
<keyword evidence="2" id="KW-1185">Reference proteome</keyword>
<accession>A0AAN7LHD4</accession>
<comment type="caution">
    <text evidence="1">The sequence shown here is derived from an EMBL/GenBank/DDBJ whole genome shotgun (WGS) entry which is preliminary data.</text>
</comment>
<sequence>MDFITYYIGPLTSCIMQEIQTPNWTAVLSSAHHASATKPFAILFSSWSDVERKKNNCFTDEKHNKTQEPSSSICPQFSNYQLQIYVYIYAIIQMMKLQRKADVIGCYCSGHVLYIMSYTT</sequence>
<proteinExistence type="predicted"/>
<reference evidence="1 2" key="1">
    <citation type="journal article" date="2023" name="Hortic Res">
        <title>Pangenome of water caltrop reveals structural variations and asymmetric subgenome divergence after allopolyploidization.</title>
        <authorList>
            <person name="Zhang X."/>
            <person name="Chen Y."/>
            <person name="Wang L."/>
            <person name="Yuan Y."/>
            <person name="Fang M."/>
            <person name="Shi L."/>
            <person name="Lu R."/>
            <person name="Comes H.P."/>
            <person name="Ma Y."/>
            <person name="Chen Y."/>
            <person name="Huang G."/>
            <person name="Zhou Y."/>
            <person name="Zheng Z."/>
            <person name="Qiu Y."/>
        </authorList>
    </citation>
    <scope>NUCLEOTIDE SEQUENCE [LARGE SCALE GENOMIC DNA]</scope>
    <source>
        <strain evidence="1">F231</strain>
    </source>
</reference>
<dbReference type="EMBL" id="JAXQNO010000012">
    <property type="protein sequence ID" value="KAK4786747.1"/>
    <property type="molecule type" value="Genomic_DNA"/>
</dbReference>
<protein>
    <submittedName>
        <fullName evidence="1">Uncharacterized protein</fullName>
    </submittedName>
</protein>
<evidence type="ECO:0000313" key="1">
    <source>
        <dbReference type="EMBL" id="KAK4786747.1"/>
    </source>
</evidence>
<dbReference type="Proteomes" id="UP001346149">
    <property type="component" value="Unassembled WGS sequence"/>
</dbReference>
<gene>
    <name evidence="1" type="ORF">SAY86_010580</name>
</gene>
<dbReference type="AlphaFoldDB" id="A0AAN7LHD4"/>
<organism evidence="1 2">
    <name type="scientific">Trapa natans</name>
    <name type="common">Water chestnut</name>
    <dbReference type="NCBI Taxonomy" id="22666"/>
    <lineage>
        <taxon>Eukaryota</taxon>
        <taxon>Viridiplantae</taxon>
        <taxon>Streptophyta</taxon>
        <taxon>Embryophyta</taxon>
        <taxon>Tracheophyta</taxon>
        <taxon>Spermatophyta</taxon>
        <taxon>Magnoliopsida</taxon>
        <taxon>eudicotyledons</taxon>
        <taxon>Gunneridae</taxon>
        <taxon>Pentapetalae</taxon>
        <taxon>rosids</taxon>
        <taxon>malvids</taxon>
        <taxon>Myrtales</taxon>
        <taxon>Lythraceae</taxon>
        <taxon>Trapa</taxon>
    </lineage>
</organism>
<evidence type="ECO:0000313" key="2">
    <source>
        <dbReference type="Proteomes" id="UP001346149"/>
    </source>
</evidence>